<proteinExistence type="predicted"/>
<dbReference type="AlphaFoldDB" id="A0A0F4YGR1"/>
<organism evidence="1 2">
    <name type="scientific">Rasamsonia emersonii (strain ATCC 16479 / CBS 393.64 / IMI 116815)</name>
    <dbReference type="NCBI Taxonomy" id="1408163"/>
    <lineage>
        <taxon>Eukaryota</taxon>
        <taxon>Fungi</taxon>
        <taxon>Dikarya</taxon>
        <taxon>Ascomycota</taxon>
        <taxon>Pezizomycotina</taxon>
        <taxon>Eurotiomycetes</taxon>
        <taxon>Eurotiomycetidae</taxon>
        <taxon>Eurotiales</taxon>
        <taxon>Trichocomaceae</taxon>
        <taxon>Rasamsonia</taxon>
    </lineage>
</organism>
<dbReference type="GeneID" id="25320875"/>
<dbReference type="EMBL" id="LASV01000652">
    <property type="protein sequence ID" value="KKA17437.1"/>
    <property type="molecule type" value="Genomic_DNA"/>
</dbReference>
<protein>
    <submittedName>
        <fullName evidence="1">Uncharacterized protein</fullName>
    </submittedName>
</protein>
<evidence type="ECO:0000313" key="2">
    <source>
        <dbReference type="Proteomes" id="UP000053958"/>
    </source>
</evidence>
<keyword evidence="2" id="KW-1185">Reference proteome</keyword>
<dbReference type="RefSeq" id="XP_013324049.1">
    <property type="nucleotide sequence ID" value="XM_013468595.1"/>
</dbReference>
<gene>
    <name evidence="1" type="ORF">T310_8662</name>
</gene>
<feature type="non-terminal residue" evidence="1">
    <location>
        <position position="1"/>
    </location>
</feature>
<accession>A0A0F4YGR1</accession>
<comment type="caution">
    <text evidence="1">The sequence shown here is derived from an EMBL/GenBank/DDBJ whole genome shotgun (WGS) entry which is preliminary data.</text>
</comment>
<sequence>TLIGCCRAAASCFSSLSAIAAPSWRGVLEASAGIPHEDLRQAWAIPFCRSQGHAKLTGDLLYYYIIAVRVTHPLAGPWSTASVPGDCGLSARMLFPFLRPRPYRPCTQYSVLWPPHPRL</sequence>
<dbReference type="Proteomes" id="UP000053958">
    <property type="component" value="Unassembled WGS sequence"/>
</dbReference>
<name>A0A0F4YGR1_RASE3</name>
<reference evidence="1 2" key="1">
    <citation type="submission" date="2015-04" db="EMBL/GenBank/DDBJ databases">
        <authorList>
            <person name="Heijne W.H."/>
            <person name="Fedorova N.D."/>
            <person name="Nierman W.C."/>
            <person name="Vollebregt A.W."/>
            <person name="Zhao Z."/>
            <person name="Wu L."/>
            <person name="Kumar M."/>
            <person name="Stam H."/>
            <person name="van den Berg M.A."/>
            <person name="Pel H.J."/>
        </authorList>
    </citation>
    <scope>NUCLEOTIDE SEQUENCE [LARGE SCALE GENOMIC DNA]</scope>
    <source>
        <strain evidence="1 2">CBS 393.64</strain>
    </source>
</reference>
<evidence type="ECO:0000313" key="1">
    <source>
        <dbReference type="EMBL" id="KKA17437.1"/>
    </source>
</evidence>